<comment type="caution">
    <text evidence="12">The sequence shown here is derived from an EMBL/GenBank/DDBJ whole genome shotgun (WGS) entry which is preliminary data.</text>
</comment>
<dbReference type="PANTHER" id="PTHR44936:SF10">
    <property type="entry name" value="SENSOR PROTEIN RSTB"/>
    <property type="match status" value="1"/>
</dbReference>
<dbReference type="EMBL" id="SJPS01000001">
    <property type="protein sequence ID" value="TWU29237.1"/>
    <property type="molecule type" value="Genomic_DNA"/>
</dbReference>
<gene>
    <name evidence="12" type="primary">zraS_1</name>
    <name evidence="12" type="ORF">Pla144_00130</name>
</gene>
<feature type="coiled-coil region" evidence="9">
    <location>
        <begin position="203"/>
        <end position="230"/>
    </location>
</feature>
<proteinExistence type="predicted"/>
<feature type="domain" description="HAMP" evidence="11">
    <location>
        <begin position="170"/>
        <end position="222"/>
    </location>
</feature>
<evidence type="ECO:0000256" key="3">
    <source>
        <dbReference type="ARBA" id="ARBA00012438"/>
    </source>
</evidence>
<evidence type="ECO:0000256" key="6">
    <source>
        <dbReference type="ARBA" id="ARBA00022741"/>
    </source>
</evidence>
<dbReference type="InterPro" id="IPR003594">
    <property type="entry name" value="HATPase_dom"/>
</dbReference>
<dbReference type="EC" id="2.7.13.3" evidence="3"/>
<dbReference type="PRINTS" id="PR00344">
    <property type="entry name" value="BCTRLSENSOR"/>
</dbReference>
<dbReference type="PANTHER" id="PTHR44936">
    <property type="entry name" value="SENSOR PROTEIN CREC"/>
    <property type="match status" value="1"/>
</dbReference>
<dbReference type="Pfam" id="PF00672">
    <property type="entry name" value="HAMP"/>
    <property type="match status" value="1"/>
</dbReference>
<keyword evidence="7" id="KW-0418">Kinase</keyword>
<dbReference type="GO" id="GO:0007165">
    <property type="term" value="P:signal transduction"/>
    <property type="evidence" value="ECO:0007669"/>
    <property type="project" value="InterPro"/>
</dbReference>
<dbReference type="AlphaFoldDB" id="A0A5C6D0E3"/>
<accession>A0A5C6D0E3</accession>
<dbReference type="RefSeq" id="WP_146447296.1">
    <property type="nucleotide sequence ID" value="NZ_SJPS01000001.1"/>
</dbReference>
<evidence type="ECO:0000256" key="8">
    <source>
        <dbReference type="ARBA" id="ARBA00022840"/>
    </source>
</evidence>
<reference evidence="12 13" key="1">
    <citation type="submission" date="2019-02" db="EMBL/GenBank/DDBJ databases">
        <title>Deep-cultivation of Planctomycetes and their phenomic and genomic characterization uncovers novel biology.</title>
        <authorList>
            <person name="Wiegand S."/>
            <person name="Jogler M."/>
            <person name="Boedeker C."/>
            <person name="Pinto D."/>
            <person name="Vollmers J."/>
            <person name="Rivas-Marin E."/>
            <person name="Kohn T."/>
            <person name="Peeters S.H."/>
            <person name="Heuer A."/>
            <person name="Rast P."/>
            <person name="Oberbeckmann S."/>
            <person name="Bunk B."/>
            <person name="Jeske O."/>
            <person name="Meyerdierks A."/>
            <person name="Storesund J.E."/>
            <person name="Kallscheuer N."/>
            <person name="Luecker S."/>
            <person name="Lage O.M."/>
            <person name="Pohl T."/>
            <person name="Merkel B.J."/>
            <person name="Hornburger P."/>
            <person name="Mueller R.-W."/>
            <person name="Bruemmer F."/>
            <person name="Labrenz M."/>
            <person name="Spormann A.M."/>
            <person name="Op Den Camp H."/>
            <person name="Overmann J."/>
            <person name="Amann R."/>
            <person name="Jetten M.S.M."/>
            <person name="Mascher T."/>
            <person name="Medema M.H."/>
            <person name="Devos D.P."/>
            <person name="Kaster A.-K."/>
            <person name="Ovreas L."/>
            <person name="Rohde M."/>
            <person name="Galperin M.Y."/>
            <person name="Jogler C."/>
        </authorList>
    </citation>
    <scope>NUCLEOTIDE SEQUENCE [LARGE SCALE GENOMIC DNA]</scope>
    <source>
        <strain evidence="12 13">Pla144</strain>
    </source>
</reference>
<dbReference type="InterPro" id="IPR003660">
    <property type="entry name" value="HAMP_dom"/>
</dbReference>
<comment type="catalytic activity">
    <reaction evidence="1">
        <text>ATP + protein L-histidine = ADP + protein N-phospho-L-histidine.</text>
        <dbReference type="EC" id="2.7.13.3"/>
    </reaction>
</comment>
<dbReference type="Gene3D" id="6.10.340.10">
    <property type="match status" value="1"/>
</dbReference>
<keyword evidence="13" id="KW-1185">Reference proteome</keyword>
<dbReference type="InterPro" id="IPR050980">
    <property type="entry name" value="2C_sensor_his_kinase"/>
</dbReference>
<evidence type="ECO:0000256" key="2">
    <source>
        <dbReference type="ARBA" id="ARBA00004370"/>
    </source>
</evidence>
<dbReference type="Proteomes" id="UP000318437">
    <property type="component" value="Unassembled WGS sequence"/>
</dbReference>
<evidence type="ECO:0000313" key="12">
    <source>
        <dbReference type="EMBL" id="TWU29237.1"/>
    </source>
</evidence>
<organism evidence="12 13">
    <name type="scientific">Bythopirellula polymerisocia</name>
    <dbReference type="NCBI Taxonomy" id="2528003"/>
    <lineage>
        <taxon>Bacteria</taxon>
        <taxon>Pseudomonadati</taxon>
        <taxon>Planctomycetota</taxon>
        <taxon>Planctomycetia</taxon>
        <taxon>Pirellulales</taxon>
        <taxon>Lacipirellulaceae</taxon>
        <taxon>Bythopirellula</taxon>
    </lineage>
</organism>
<dbReference type="PROSITE" id="PS50885">
    <property type="entry name" value="HAMP"/>
    <property type="match status" value="1"/>
</dbReference>
<comment type="subcellular location">
    <subcellularLocation>
        <location evidence="2">Membrane</location>
    </subcellularLocation>
</comment>
<dbReference type="SUPFAM" id="SSF55874">
    <property type="entry name" value="ATPase domain of HSP90 chaperone/DNA topoisomerase II/histidine kinase"/>
    <property type="match status" value="1"/>
</dbReference>
<evidence type="ECO:0000259" key="10">
    <source>
        <dbReference type="PROSITE" id="PS50109"/>
    </source>
</evidence>
<dbReference type="SMART" id="SM00387">
    <property type="entry name" value="HATPase_c"/>
    <property type="match status" value="1"/>
</dbReference>
<evidence type="ECO:0000313" key="13">
    <source>
        <dbReference type="Proteomes" id="UP000318437"/>
    </source>
</evidence>
<keyword evidence="4" id="KW-0597">Phosphoprotein</keyword>
<keyword evidence="9" id="KW-0175">Coiled coil</keyword>
<evidence type="ECO:0000256" key="7">
    <source>
        <dbReference type="ARBA" id="ARBA00022777"/>
    </source>
</evidence>
<evidence type="ECO:0000259" key="11">
    <source>
        <dbReference type="PROSITE" id="PS50885"/>
    </source>
</evidence>
<dbReference type="PROSITE" id="PS50109">
    <property type="entry name" value="HIS_KIN"/>
    <property type="match status" value="1"/>
</dbReference>
<dbReference type="Gene3D" id="3.30.565.10">
    <property type="entry name" value="Histidine kinase-like ATPase, C-terminal domain"/>
    <property type="match status" value="1"/>
</dbReference>
<evidence type="ECO:0000256" key="9">
    <source>
        <dbReference type="SAM" id="Coils"/>
    </source>
</evidence>
<keyword evidence="8" id="KW-0067">ATP-binding</keyword>
<evidence type="ECO:0000256" key="5">
    <source>
        <dbReference type="ARBA" id="ARBA00022679"/>
    </source>
</evidence>
<dbReference type="SMART" id="SM00304">
    <property type="entry name" value="HAMP"/>
    <property type="match status" value="1"/>
</dbReference>
<dbReference type="GO" id="GO:0016020">
    <property type="term" value="C:membrane"/>
    <property type="evidence" value="ECO:0007669"/>
    <property type="project" value="UniProtKB-SubCell"/>
</dbReference>
<dbReference type="InterPro" id="IPR004358">
    <property type="entry name" value="Sig_transdc_His_kin-like_C"/>
</dbReference>
<dbReference type="InterPro" id="IPR005467">
    <property type="entry name" value="His_kinase_dom"/>
</dbReference>
<dbReference type="CDD" id="cd06225">
    <property type="entry name" value="HAMP"/>
    <property type="match status" value="1"/>
</dbReference>
<keyword evidence="5 12" id="KW-0808">Transferase</keyword>
<dbReference type="InterPro" id="IPR036890">
    <property type="entry name" value="HATPase_C_sf"/>
</dbReference>
<sequence>MFPLVGVSLVSLLAVALIDAYLATTETRSTIDRQLQGVVHVLATSNFPLTDTVLQQMKELSGADFVLADQHGNHLSTTLRDSIVELPESSLSDSGQKVALGPQLTVAGKQYFHSSAKLQNRTTRDGPDMLHTLFPCDQYNAAWRRAFLPPLVVGILAIGAVAAVTQWIAGRISNSLGDLSTGVARLAQGEYVTVELPLRDDEVRDLAQSINHTSNRLADYEQQIRQTEQVRTVAMLGAGLAHEIRNAATGCRLAIDLHAENCGTVTNDDGLAVAKGQLQLMENRLQSFLKLGKENESVPNEEVDLNELVESILPLVIPAARHAKVQIDWRPEEMPIKVLANADTLSMVIVNLLLNAVEAAQRHSVNSYTPPQVLLSVGRSSDNQAELLVCDSGDGPATTIAENLFQPFVSTKAEGVGLGLAVASQVAIAHGGKIDWCRQNGQTVFRFSVPLMEKS</sequence>
<evidence type="ECO:0000256" key="4">
    <source>
        <dbReference type="ARBA" id="ARBA00022553"/>
    </source>
</evidence>
<dbReference type="GO" id="GO:0005524">
    <property type="term" value="F:ATP binding"/>
    <property type="evidence" value="ECO:0007669"/>
    <property type="project" value="UniProtKB-KW"/>
</dbReference>
<dbReference type="OrthoDB" id="1931120at2"/>
<keyword evidence="6" id="KW-0547">Nucleotide-binding</keyword>
<dbReference type="Pfam" id="PF02518">
    <property type="entry name" value="HATPase_c"/>
    <property type="match status" value="1"/>
</dbReference>
<feature type="domain" description="Histidine kinase" evidence="10">
    <location>
        <begin position="239"/>
        <end position="453"/>
    </location>
</feature>
<protein>
    <recommendedName>
        <fullName evidence="3">histidine kinase</fullName>
        <ecNumber evidence="3">2.7.13.3</ecNumber>
    </recommendedName>
</protein>
<dbReference type="GO" id="GO:0004673">
    <property type="term" value="F:protein histidine kinase activity"/>
    <property type="evidence" value="ECO:0007669"/>
    <property type="project" value="UniProtKB-EC"/>
</dbReference>
<evidence type="ECO:0000256" key="1">
    <source>
        <dbReference type="ARBA" id="ARBA00000085"/>
    </source>
</evidence>
<name>A0A5C6D0E3_9BACT</name>